<evidence type="ECO:0000313" key="2">
    <source>
        <dbReference type="Proteomes" id="UP000322234"/>
    </source>
</evidence>
<sequence>MGDGAAARISVAEMKSYYLFCEWCSWLLSMAEDDPSFGQKPTPRRLSPVVRAAGPPRGRLVGKGVSRWDASLGSAAVFGVVPRGVGAPGHTQRLAVDMAASGWTRAASVRHCRVCRQTT</sequence>
<keyword evidence="2" id="KW-1185">Reference proteome</keyword>
<comment type="caution">
    <text evidence="1">The sequence shown here is derived from an EMBL/GenBank/DDBJ whole genome shotgun (WGS) entry which is preliminary data.</text>
</comment>
<accession>A0A6B0RL07</accession>
<organism evidence="1 2">
    <name type="scientific">Bos mutus</name>
    <name type="common">wild yak</name>
    <dbReference type="NCBI Taxonomy" id="72004"/>
    <lineage>
        <taxon>Eukaryota</taxon>
        <taxon>Metazoa</taxon>
        <taxon>Chordata</taxon>
        <taxon>Craniata</taxon>
        <taxon>Vertebrata</taxon>
        <taxon>Euteleostomi</taxon>
        <taxon>Mammalia</taxon>
        <taxon>Eutheria</taxon>
        <taxon>Laurasiatheria</taxon>
        <taxon>Artiodactyla</taxon>
        <taxon>Ruminantia</taxon>
        <taxon>Pecora</taxon>
        <taxon>Bovidae</taxon>
        <taxon>Bovinae</taxon>
        <taxon>Bos</taxon>
    </lineage>
</organism>
<dbReference type="AlphaFoldDB" id="A0A6B0RL07"/>
<protein>
    <submittedName>
        <fullName evidence="1">Uncharacterized protein</fullName>
    </submittedName>
</protein>
<proteinExistence type="predicted"/>
<dbReference type="Proteomes" id="UP000322234">
    <property type="component" value="Unassembled WGS sequence"/>
</dbReference>
<gene>
    <name evidence="1" type="ORF">E5288_WYG011572</name>
</gene>
<reference evidence="1" key="1">
    <citation type="submission" date="2019-10" db="EMBL/GenBank/DDBJ databases">
        <title>The sequence and de novo assembly of the wild yak genome.</title>
        <authorList>
            <person name="Liu Y."/>
        </authorList>
    </citation>
    <scope>NUCLEOTIDE SEQUENCE [LARGE SCALE GENOMIC DNA]</scope>
    <source>
        <strain evidence="1">WY2019</strain>
    </source>
</reference>
<dbReference type="EMBL" id="VBQZ03000058">
    <property type="protein sequence ID" value="MXQ89701.1"/>
    <property type="molecule type" value="Genomic_DNA"/>
</dbReference>
<evidence type="ECO:0000313" key="1">
    <source>
        <dbReference type="EMBL" id="MXQ89701.1"/>
    </source>
</evidence>
<name>A0A6B0RL07_9CETA</name>